<feature type="region of interest" description="Disordered" evidence="1">
    <location>
        <begin position="1"/>
        <end position="22"/>
    </location>
</feature>
<dbReference type="EMBL" id="JADDUC020000019">
    <property type="protein sequence ID" value="KAI1233192.1"/>
    <property type="molecule type" value="Genomic_DNA"/>
</dbReference>
<reference evidence="3 4" key="2">
    <citation type="journal article" date="2021" name="J. Hered.">
        <title>Feather Gene Expression Elucidates the Developmental Basis of Plumage Iridescence in African Starlings.</title>
        <authorList>
            <person name="Rubenstein D.R."/>
            <person name="Corvelo A."/>
            <person name="MacManes M.D."/>
            <person name="Maia R."/>
            <person name="Narzisi G."/>
            <person name="Rousaki A."/>
            <person name="Vandenabeele P."/>
            <person name="Shawkey M.D."/>
            <person name="Solomon J."/>
        </authorList>
    </citation>
    <scope>NUCLEOTIDE SEQUENCE [LARGE SCALE GENOMIC DNA]</scope>
    <source>
        <strain evidence="3">SS15</strain>
    </source>
</reference>
<gene>
    <name evidence="3" type="ORF">IHE44_0004784</name>
    <name evidence="2" type="ORF">IHE44_011662</name>
</gene>
<keyword evidence="4" id="KW-1185">Reference proteome</keyword>
<evidence type="ECO:0000256" key="1">
    <source>
        <dbReference type="SAM" id="MobiDB-lite"/>
    </source>
</evidence>
<comment type="caution">
    <text evidence="2">The sequence shown here is derived from an EMBL/GenBank/DDBJ whole genome shotgun (WGS) entry which is preliminary data.</text>
</comment>
<reference evidence="2" key="1">
    <citation type="submission" date="2020-10" db="EMBL/GenBank/DDBJ databases">
        <title>Feather gene expression reveals the developmental basis of iridescence in African starlings.</title>
        <authorList>
            <person name="Rubenstein D.R."/>
        </authorList>
    </citation>
    <scope>NUCLEOTIDE SEQUENCE</scope>
    <source>
        <strain evidence="2">SS15</strain>
        <tissue evidence="2">Liver</tissue>
    </source>
</reference>
<dbReference type="Proteomes" id="UP000618051">
    <property type="component" value="Unassembled WGS sequence"/>
</dbReference>
<proteinExistence type="predicted"/>
<accession>A0A835TP48</accession>
<dbReference type="EMBL" id="JADDUC010000532">
    <property type="protein sequence ID" value="KAG0113163.1"/>
    <property type="molecule type" value="Genomic_DNA"/>
</dbReference>
<evidence type="ECO:0000313" key="4">
    <source>
        <dbReference type="Proteomes" id="UP000618051"/>
    </source>
</evidence>
<protein>
    <submittedName>
        <fullName evidence="2">Uncharacterized protein</fullName>
    </submittedName>
</protein>
<evidence type="ECO:0000313" key="3">
    <source>
        <dbReference type="EMBL" id="KAI1233192.1"/>
    </source>
</evidence>
<sequence length="178" mass="20000">MLKTVGAEKDSGENMIDRNSPQLANLQEKYGQKAGDTETEYLLRNCFTGENKILDGMASFGFWGVNVLLHHERDLPDKTHLIISRIAHWAGEINVMEKGERASTSTQSTKIYIYYCYKNCLQIKHKHADENTPTSAEMNLNVLRPLLRGTPTVLRYCLVGRQDKVGGNVVHSDALHGP</sequence>
<organism evidence="2">
    <name type="scientific">Lamprotornis superbus</name>
    <dbReference type="NCBI Taxonomy" id="245042"/>
    <lineage>
        <taxon>Eukaryota</taxon>
        <taxon>Metazoa</taxon>
        <taxon>Chordata</taxon>
        <taxon>Craniata</taxon>
        <taxon>Vertebrata</taxon>
        <taxon>Euteleostomi</taxon>
        <taxon>Archelosauria</taxon>
        <taxon>Archosauria</taxon>
        <taxon>Dinosauria</taxon>
        <taxon>Saurischia</taxon>
        <taxon>Theropoda</taxon>
        <taxon>Coelurosauria</taxon>
        <taxon>Aves</taxon>
        <taxon>Neognathae</taxon>
        <taxon>Neoaves</taxon>
        <taxon>Telluraves</taxon>
        <taxon>Australaves</taxon>
        <taxon>Passeriformes</taxon>
        <taxon>Sturnidae</taxon>
        <taxon>Lamprotornis</taxon>
    </lineage>
</organism>
<reference evidence="3" key="3">
    <citation type="submission" date="2022-01" db="EMBL/GenBank/DDBJ databases">
        <authorList>
            <person name="Rubenstein D.R."/>
        </authorList>
    </citation>
    <scope>NUCLEOTIDE SEQUENCE</scope>
    <source>
        <strain evidence="3">SS15</strain>
        <tissue evidence="3">Liver</tissue>
    </source>
</reference>
<name>A0A835TP48_9PASS</name>
<dbReference type="AlphaFoldDB" id="A0A835TP48"/>
<feature type="compositionally biased region" description="Basic and acidic residues" evidence="1">
    <location>
        <begin position="1"/>
        <end position="16"/>
    </location>
</feature>
<evidence type="ECO:0000313" key="2">
    <source>
        <dbReference type="EMBL" id="KAG0113163.1"/>
    </source>
</evidence>